<reference evidence="2" key="2">
    <citation type="submission" date="2021-05" db="EMBL/GenBank/DDBJ databases">
        <title>Protein family content uncovers lineage relationships and bacterial pathway maintenance mechanisms in DPANN archaea.</title>
        <authorList>
            <person name="Castelle C.J."/>
            <person name="Meheust R."/>
            <person name="Jaffe A.L."/>
            <person name="Seitz K."/>
            <person name="Gong X."/>
            <person name="Baker B.J."/>
            <person name="Banfield J.F."/>
        </authorList>
    </citation>
    <scope>NUCLEOTIDE SEQUENCE</scope>
    <source>
        <strain evidence="2">RIFCSPLOWO2_01_FULL_AR10_48_17</strain>
    </source>
</reference>
<evidence type="ECO:0000256" key="1">
    <source>
        <dbReference type="SAM" id="Phobius"/>
    </source>
</evidence>
<feature type="transmembrane region" description="Helical" evidence="1">
    <location>
        <begin position="117"/>
        <end position="139"/>
    </location>
</feature>
<feature type="transmembrane region" description="Helical" evidence="1">
    <location>
        <begin position="92"/>
        <end position="111"/>
    </location>
</feature>
<sequence length="170" mass="18868">MTKANFQIEREPIWAGWCPIHSGVPPAFDAGGYVCTKCRKTVCAACIYTTNIGIICQNCVRTSKHAVTEATSLYPQQKISDKDRVGIARIEILLFLALTVVAAAISVLSVFNEPNHFFVIPILYGAIVTLVIAYAAMFIKNYLDKTRAKEISLTSDEKKELERLSNPKKK</sequence>
<dbReference type="Proteomes" id="UP000675968">
    <property type="component" value="Unassembled WGS sequence"/>
</dbReference>
<dbReference type="AlphaFoldDB" id="A0A8T4L2Z0"/>
<proteinExistence type="predicted"/>
<evidence type="ECO:0000313" key="2">
    <source>
        <dbReference type="EMBL" id="MBS3061688.1"/>
    </source>
</evidence>
<protein>
    <submittedName>
        <fullName evidence="2">Uncharacterized protein</fullName>
    </submittedName>
</protein>
<name>A0A8T4L2Z0_9ARCH</name>
<organism evidence="2 3">
    <name type="scientific">Candidatus Iainarchaeum sp</name>
    <dbReference type="NCBI Taxonomy" id="3101447"/>
    <lineage>
        <taxon>Archaea</taxon>
        <taxon>Candidatus Iainarchaeota</taxon>
        <taxon>Candidatus Iainarchaeia</taxon>
        <taxon>Candidatus Iainarchaeales</taxon>
        <taxon>Candidatus Iainarchaeaceae</taxon>
        <taxon>Candidatus Iainarchaeum</taxon>
    </lineage>
</organism>
<gene>
    <name evidence="2" type="ORF">J4215_03845</name>
</gene>
<comment type="caution">
    <text evidence="2">The sequence shown here is derived from an EMBL/GenBank/DDBJ whole genome shotgun (WGS) entry which is preliminary data.</text>
</comment>
<dbReference type="EMBL" id="JAGVWC010000010">
    <property type="protein sequence ID" value="MBS3061688.1"/>
    <property type="molecule type" value="Genomic_DNA"/>
</dbReference>
<reference evidence="2" key="1">
    <citation type="submission" date="2021-03" db="EMBL/GenBank/DDBJ databases">
        <authorList>
            <person name="Jaffe A."/>
        </authorList>
    </citation>
    <scope>NUCLEOTIDE SEQUENCE</scope>
    <source>
        <strain evidence="2">RIFCSPLOWO2_01_FULL_AR10_48_17</strain>
    </source>
</reference>
<accession>A0A8T4L2Z0</accession>
<keyword evidence="1" id="KW-0812">Transmembrane</keyword>
<evidence type="ECO:0000313" key="3">
    <source>
        <dbReference type="Proteomes" id="UP000675968"/>
    </source>
</evidence>
<keyword evidence="1" id="KW-1133">Transmembrane helix</keyword>
<keyword evidence="1" id="KW-0472">Membrane</keyword>